<keyword evidence="3" id="KW-0540">Nuclease</keyword>
<dbReference type="PANTHER" id="PTHR37984:SF8">
    <property type="entry name" value="CCHC-TYPE DOMAIN-CONTAINING PROTEIN"/>
    <property type="match status" value="1"/>
</dbReference>
<dbReference type="EMBL" id="BLXT01001442">
    <property type="protein sequence ID" value="GFN85683.1"/>
    <property type="molecule type" value="Genomic_DNA"/>
</dbReference>
<dbReference type="InterPro" id="IPR043502">
    <property type="entry name" value="DNA/RNA_pol_sf"/>
</dbReference>
<accession>A0AAV3YUH6</accession>
<keyword evidence="6" id="KW-0695">RNA-directed DNA polymerase</keyword>
<keyword evidence="9" id="KW-1185">Reference proteome</keyword>
<proteinExistence type="predicted"/>
<evidence type="ECO:0000256" key="4">
    <source>
        <dbReference type="ARBA" id="ARBA00022759"/>
    </source>
</evidence>
<evidence type="ECO:0000313" key="8">
    <source>
        <dbReference type="EMBL" id="GFN85683.1"/>
    </source>
</evidence>
<protein>
    <submittedName>
        <fullName evidence="8">Retrovirus-related pol polyprotein from transposon 297-like protein</fullName>
    </submittedName>
</protein>
<comment type="caution">
    <text evidence="8">The sequence shown here is derived from an EMBL/GenBank/DDBJ whole genome shotgun (WGS) entry which is preliminary data.</text>
</comment>
<evidence type="ECO:0000256" key="6">
    <source>
        <dbReference type="ARBA" id="ARBA00022918"/>
    </source>
</evidence>
<evidence type="ECO:0000313" key="9">
    <source>
        <dbReference type="Proteomes" id="UP000735302"/>
    </source>
</evidence>
<evidence type="ECO:0000256" key="5">
    <source>
        <dbReference type="ARBA" id="ARBA00022801"/>
    </source>
</evidence>
<organism evidence="8 9">
    <name type="scientific">Plakobranchus ocellatus</name>
    <dbReference type="NCBI Taxonomy" id="259542"/>
    <lineage>
        <taxon>Eukaryota</taxon>
        <taxon>Metazoa</taxon>
        <taxon>Spiralia</taxon>
        <taxon>Lophotrochozoa</taxon>
        <taxon>Mollusca</taxon>
        <taxon>Gastropoda</taxon>
        <taxon>Heterobranchia</taxon>
        <taxon>Euthyneura</taxon>
        <taxon>Panpulmonata</taxon>
        <taxon>Sacoglossa</taxon>
        <taxon>Placobranchoidea</taxon>
        <taxon>Plakobranchidae</taxon>
        <taxon>Plakobranchus</taxon>
    </lineage>
</organism>
<gene>
    <name evidence="8" type="ORF">PoB_001218900</name>
</gene>
<feature type="domain" description="Reverse transcriptase RNase H-like" evidence="7">
    <location>
        <begin position="1"/>
        <end position="95"/>
    </location>
</feature>
<dbReference type="Gene3D" id="3.10.20.370">
    <property type="match status" value="1"/>
</dbReference>
<evidence type="ECO:0000256" key="1">
    <source>
        <dbReference type="ARBA" id="ARBA00022679"/>
    </source>
</evidence>
<dbReference type="Pfam" id="PF17917">
    <property type="entry name" value="RT_RNaseH"/>
    <property type="match status" value="1"/>
</dbReference>
<dbReference type="InterPro" id="IPR050951">
    <property type="entry name" value="Retrovirus_Pol_polyprotein"/>
</dbReference>
<keyword evidence="2" id="KW-0548">Nucleotidyltransferase</keyword>
<evidence type="ECO:0000259" key="7">
    <source>
        <dbReference type="Pfam" id="PF17917"/>
    </source>
</evidence>
<sequence length="136" mass="15594">MQCDASSTGLGACLLQEGRPVAYASRALTECETRYAQIEREMLAIVFAAERFSNYIYGREIEVQSDHRPLETITKKSLHTASPRLQTMMLRLMRYNLHVKYTPGSQMYIADTLSRAYMLDQSDMNNDDDEAVLRIM</sequence>
<keyword evidence="4" id="KW-0255">Endonuclease</keyword>
<dbReference type="GO" id="GO:0016787">
    <property type="term" value="F:hydrolase activity"/>
    <property type="evidence" value="ECO:0007669"/>
    <property type="project" value="UniProtKB-KW"/>
</dbReference>
<dbReference type="AlphaFoldDB" id="A0AAV3YUH6"/>
<dbReference type="FunFam" id="3.10.20.370:FF:000001">
    <property type="entry name" value="Retrovirus-related Pol polyprotein from transposon 17.6-like protein"/>
    <property type="match status" value="1"/>
</dbReference>
<name>A0AAV3YUH6_9GAST</name>
<evidence type="ECO:0000256" key="3">
    <source>
        <dbReference type="ARBA" id="ARBA00022722"/>
    </source>
</evidence>
<dbReference type="CDD" id="cd09274">
    <property type="entry name" value="RNase_HI_RT_Ty3"/>
    <property type="match status" value="1"/>
</dbReference>
<keyword evidence="1" id="KW-0808">Transferase</keyword>
<keyword evidence="5" id="KW-0378">Hydrolase</keyword>
<dbReference type="PANTHER" id="PTHR37984">
    <property type="entry name" value="PROTEIN CBG26694"/>
    <property type="match status" value="1"/>
</dbReference>
<dbReference type="Proteomes" id="UP000735302">
    <property type="component" value="Unassembled WGS sequence"/>
</dbReference>
<reference evidence="8 9" key="1">
    <citation type="journal article" date="2021" name="Elife">
        <title>Chloroplast acquisition without the gene transfer in kleptoplastic sea slugs, Plakobranchus ocellatus.</title>
        <authorList>
            <person name="Maeda T."/>
            <person name="Takahashi S."/>
            <person name="Yoshida T."/>
            <person name="Shimamura S."/>
            <person name="Takaki Y."/>
            <person name="Nagai Y."/>
            <person name="Toyoda A."/>
            <person name="Suzuki Y."/>
            <person name="Arimoto A."/>
            <person name="Ishii H."/>
            <person name="Satoh N."/>
            <person name="Nishiyama T."/>
            <person name="Hasebe M."/>
            <person name="Maruyama T."/>
            <person name="Minagawa J."/>
            <person name="Obokata J."/>
            <person name="Shigenobu S."/>
        </authorList>
    </citation>
    <scope>NUCLEOTIDE SEQUENCE [LARGE SCALE GENOMIC DNA]</scope>
</reference>
<dbReference type="InterPro" id="IPR041373">
    <property type="entry name" value="RT_RNaseH"/>
</dbReference>
<dbReference type="GO" id="GO:0004519">
    <property type="term" value="F:endonuclease activity"/>
    <property type="evidence" value="ECO:0007669"/>
    <property type="project" value="UniProtKB-KW"/>
</dbReference>
<dbReference type="GO" id="GO:0003964">
    <property type="term" value="F:RNA-directed DNA polymerase activity"/>
    <property type="evidence" value="ECO:0007669"/>
    <property type="project" value="UniProtKB-KW"/>
</dbReference>
<dbReference type="SUPFAM" id="SSF56672">
    <property type="entry name" value="DNA/RNA polymerases"/>
    <property type="match status" value="1"/>
</dbReference>
<evidence type="ECO:0000256" key="2">
    <source>
        <dbReference type="ARBA" id="ARBA00022695"/>
    </source>
</evidence>